<evidence type="ECO:0000256" key="1">
    <source>
        <dbReference type="SAM" id="MobiDB-lite"/>
    </source>
</evidence>
<dbReference type="Proteomes" id="UP000053095">
    <property type="component" value="Unassembled WGS sequence"/>
</dbReference>
<keyword evidence="3" id="KW-1185">Reference proteome</keyword>
<organism evidence="2 3">
    <name type="scientific">Talaromyces pinophilus</name>
    <name type="common">Penicillium pinophilum</name>
    <dbReference type="NCBI Taxonomy" id="128442"/>
    <lineage>
        <taxon>Eukaryota</taxon>
        <taxon>Fungi</taxon>
        <taxon>Dikarya</taxon>
        <taxon>Ascomycota</taxon>
        <taxon>Pezizomycotina</taxon>
        <taxon>Eurotiomycetes</taxon>
        <taxon>Eurotiomycetidae</taxon>
        <taxon>Eurotiales</taxon>
        <taxon>Trichocomaceae</taxon>
        <taxon>Talaromyces</taxon>
        <taxon>Talaromyces sect. Talaromyces</taxon>
    </lineage>
</organism>
<accession>A0A6V8HAC5</accession>
<evidence type="ECO:0000313" key="2">
    <source>
        <dbReference type="EMBL" id="GAM38026.1"/>
    </source>
</evidence>
<feature type="region of interest" description="Disordered" evidence="1">
    <location>
        <begin position="30"/>
        <end position="50"/>
    </location>
</feature>
<proteinExistence type="predicted"/>
<name>A0A6V8HAC5_TALPI</name>
<dbReference type="EMBL" id="DF933829">
    <property type="protein sequence ID" value="GAM38026.1"/>
    <property type="molecule type" value="Genomic_DNA"/>
</dbReference>
<comment type="caution">
    <text evidence="2">The sequence shown here is derived from an EMBL/GenBank/DDBJ whole genome shotgun (WGS) entry which is preliminary data.</text>
</comment>
<sequence length="743" mass="85214">MNHRFFSAPKDRGHIRWILKLSEEIEKLQGKINPARSEEDAEQSDRQQPPPRLVYQSLLSPEVPFSALDHLPADSPVRTLKECLLTLTEGWIKCLYEIAPSLNDSLATIVDPEEPNTTREPDTGDHVRRYVLREFLLWKADEDIMLKARKTENIDTFLRTVPWMLQDLIKFFESLGRADTLHFIRDAVCDYVASCHNPPDASSVMILGGLVTTEDRRYKMRVEGWDILYAYFGDLVHWENIRSFCIDFEDAVLINQLIAMGRYKNIPDGGPEWVKEGHVSQENHFLIMHGFVAATMEFSDPPIPPIVTGDDGIATQRESRCYLVGRMAKKNPLAESLIQELVSRVARFIVVVSDMEGDDEDAGKVFSRNEEHEEIPWVTRKKSAAIGNNLEDVPWTIEWSFKNITSDMTWIRELKERGMKRDYFEFIIINQAPSQEFRILDEIADALSLVSGDVQPEKTMERVIRSSIPSEEQSRWLEAVNVEGQFSLSMNIGEIHYEGNRLRAWDILDKDPRFLSSFHDKSLPPRNRRLISKILSEMEKNGIISIMKSSEPAYGHPLLLYSTDGQQDLYIFYNLKPTADNILLQQRLSVQQLSESLDSFSRAVKAKYPQAVFAKGRIHVHYCAWPMTPPNEIPAFATVEGHLYRWNALPFDYPFSSHMWQIHIEKLLNKKLVFARFFQTTLVVSACHPDHAASNLKTLLAETRGHGWSVSVPGPQEWTSDVDSLDLGSLWRGIPPAAFNHYS</sequence>
<gene>
    <name evidence="2" type="ORF">TCE0_033r08438</name>
</gene>
<dbReference type="AlphaFoldDB" id="A0A6V8HAC5"/>
<evidence type="ECO:0000313" key="3">
    <source>
        <dbReference type="Proteomes" id="UP000053095"/>
    </source>
</evidence>
<reference evidence="3" key="1">
    <citation type="journal article" date="2015" name="Genome Announc.">
        <title>Draft genome sequence of Talaromyces cellulolyticus strain Y-94, a source of lignocellulosic biomass-degrading enzymes.</title>
        <authorList>
            <person name="Fujii T."/>
            <person name="Koike H."/>
            <person name="Sawayama S."/>
            <person name="Yano S."/>
            <person name="Inoue H."/>
        </authorList>
    </citation>
    <scope>NUCLEOTIDE SEQUENCE [LARGE SCALE GENOMIC DNA]</scope>
    <source>
        <strain evidence="3">Y-94</strain>
    </source>
</reference>
<protein>
    <submittedName>
        <fullName evidence="2">Uncharacterized protein</fullName>
    </submittedName>
</protein>